<reference evidence="5" key="1">
    <citation type="journal article" date="2021" name="PeerJ">
        <title>Extensive microbial diversity within the chicken gut microbiome revealed by metagenomics and culture.</title>
        <authorList>
            <person name="Gilroy R."/>
            <person name="Ravi A."/>
            <person name="Getino M."/>
            <person name="Pursley I."/>
            <person name="Horton D.L."/>
            <person name="Alikhan N.F."/>
            <person name="Baker D."/>
            <person name="Gharbi K."/>
            <person name="Hall N."/>
            <person name="Watson M."/>
            <person name="Adriaenssens E.M."/>
            <person name="Foster-Nyarko E."/>
            <person name="Jarju S."/>
            <person name="Secka A."/>
            <person name="Antonio M."/>
            <person name="Oren A."/>
            <person name="Chaudhuri R.R."/>
            <person name="La Ragione R."/>
            <person name="Hildebrand F."/>
            <person name="Pallen M.J."/>
        </authorList>
    </citation>
    <scope>NUCLEOTIDE SEQUENCE</scope>
    <source>
        <strain evidence="5">ChiSxjej6B18-287</strain>
    </source>
</reference>
<sequence>MDCAENVLKTLDSGVDILRQSARGAGTIRLGFIRVLGVNWLPALTQEFLKTQQDTEIHFTFHTGITGELVEGLKARHFDLIFSSHPTLDKGLLCVPVAKQNLVLIVPSGHPLAKYEEVDLARTLEYPYIYFSPGSGIRYDVERLFEKIGEKPRIAYETEEDQVIAGLTAQNFGISIVPEMELLDHLAVKKIRIKNSTARRNIYMVSNDQIYIPPAVENFRRFILEGLPESFQTP</sequence>
<keyword evidence="3" id="KW-0804">Transcription</keyword>
<gene>
    <name evidence="5" type="ORF">H9935_05815</name>
</gene>
<dbReference type="PANTHER" id="PTHR30126:SF39">
    <property type="entry name" value="HTH-TYPE TRANSCRIPTIONAL REGULATOR CYSL"/>
    <property type="match status" value="1"/>
</dbReference>
<protein>
    <submittedName>
        <fullName evidence="5">LysR family transcriptional regulator</fullName>
    </submittedName>
</protein>
<dbReference type="SUPFAM" id="SSF53850">
    <property type="entry name" value="Periplasmic binding protein-like II"/>
    <property type="match status" value="1"/>
</dbReference>
<feature type="domain" description="LysR substrate-binding" evidence="4">
    <location>
        <begin position="24"/>
        <end position="226"/>
    </location>
</feature>
<dbReference type="CDD" id="cd08434">
    <property type="entry name" value="PBP2_GltC_like"/>
    <property type="match status" value="1"/>
</dbReference>
<dbReference type="GO" id="GO:0000976">
    <property type="term" value="F:transcription cis-regulatory region binding"/>
    <property type="evidence" value="ECO:0007669"/>
    <property type="project" value="TreeGrafter"/>
</dbReference>
<evidence type="ECO:0000313" key="6">
    <source>
        <dbReference type="Proteomes" id="UP000823893"/>
    </source>
</evidence>
<dbReference type="Gene3D" id="3.40.190.290">
    <property type="match status" value="1"/>
</dbReference>
<dbReference type="PANTHER" id="PTHR30126">
    <property type="entry name" value="HTH-TYPE TRANSCRIPTIONAL REGULATOR"/>
    <property type="match status" value="1"/>
</dbReference>
<dbReference type="Proteomes" id="UP000823893">
    <property type="component" value="Unassembled WGS sequence"/>
</dbReference>
<proteinExistence type="inferred from homology"/>
<dbReference type="AlphaFoldDB" id="A0A9D2SJH0"/>
<evidence type="ECO:0000313" key="5">
    <source>
        <dbReference type="EMBL" id="HJC10317.1"/>
    </source>
</evidence>
<evidence type="ECO:0000256" key="3">
    <source>
        <dbReference type="ARBA" id="ARBA00023163"/>
    </source>
</evidence>
<accession>A0A9D2SJH0</accession>
<comment type="caution">
    <text evidence="5">The sequence shown here is derived from an EMBL/GenBank/DDBJ whole genome shotgun (WGS) entry which is preliminary data.</text>
</comment>
<name>A0A9D2SJH0_9FIRM</name>
<dbReference type="EMBL" id="DWWV01000067">
    <property type="protein sequence ID" value="HJC10317.1"/>
    <property type="molecule type" value="Genomic_DNA"/>
</dbReference>
<organism evidence="5 6">
    <name type="scientific">Candidatus Blautia merdigallinarum</name>
    <dbReference type="NCBI Taxonomy" id="2838495"/>
    <lineage>
        <taxon>Bacteria</taxon>
        <taxon>Bacillati</taxon>
        <taxon>Bacillota</taxon>
        <taxon>Clostridia</taxon>
        <taxon>Lachnospirales</taxon>
        <taxon>Lachnospiraceae</taxon>
        <taxon>Blautia</taxon>
    </lineage>
</organism>
<keyword evidence="2" id="KW-0805">Transcription regulation</keyword>
<comment type="similarity">
    <text evidence="1">Belongs to the LysR transcriptional regulatory family.</text>
</comment>
<evidence type="ECO:0000256" key="2">
    <source>
        <dbReference type="ARBA" id="ARBA00023015"/>
    </source>
</evidence>
<dbReference type="Pfam" id="PF03466">
    <property type="entry name" value="LysR_substrate"/>
    <property type="match status" value="1"/>
</dbReference>
<evidence type="ECO:0000259" key="4">
    <source>
        <dbReference type="Pfam" id="PF03466"/>
    </source>
</evidence>
<dbReference type="GO" id="GO:0006355">
    <property type="term" value="P:regulation of DNA-templated transcription"/>
    <property type="evidence" value="ECO:0007669"/>
    <property type="project" value="TreeGrafter"/>
</dbReference>
<evidence type="ECO:0000256" key="1">
    <source>
        <dbReference type="ARBA" id="ARBA00009437"/>
    </source>
</evidence>
<dbReference type="InterPro" id="IPR005119">
    <property type="entry name" value="LysR_subst-bd"/>
</dbReference>
<reference evidence="5" key="2">
    <citation type="submission" date="2021-04" db="EMBL/GenBank/DDBJ databases">
        <authorList>
            <person name="Gilroy R."/>
        </authorList>
    </citation>
    <scope>NUCLEOTIDE SEQUENCE</scope>
    <source>
        <strain evidence="5">ChiSxjej6B18-287</strain>
    </source>
</reference>